<dbReference type="AlphaFoldDB" id="A0A0F9L106"/>
<dbReference type="GO" id="GO:0032259">
    <property type="term" value="P:methylation"/>
    <property type="evidence" value="ECO:0007669"/>
    <property type="project" value="InterPro"/>
</dbReference>
<proteinExistence type="predicted"/>
<reference evidence="1" key="1">
    <citation type="journal article" date="2015" name="Nature">
        <title>Complex archaea that bridge the gap between prokaryotes and eukaryotes.</title>
        <authorList>
            <person name="Spang A."/>
            <person name="Saw J.H."/>
            <person name="Jorgensen S.L."/>
            <person name="Zaremba-Niedzwiedzka K."/>
            <person name="Martijn J."/>
            <person name="Lind A.E."/>
            <person name="van Eijk R."/>
            <person name="Schleper C."/>
            <person name="Guy L."/>
            <person name="Ettema T.J."/>
        </authorList>
    </citation>
    <scope>NUCLEOTIDE SEQUENCE</scope>
</reference>
<evidence type="ECO:0000313" key="1">
    <source>
        <dbReference type="EMBL" id="KKM87618.1"/>
    </source>
</evidence>
<comment type="caution">
    <text evidence="1">The sequence shown here is derived from an EMBL/GenBank/DDBJ whole genome shotgun (WGS) entry which is preliminary data.</text>
</comment>
<dbReference type="GO" id="GO:0008168">
    <property type="term" value="F:methyltransferase activity"/>
    <property type="evidence" value="ECO:0007669"/>
    <property type="project" value="InterPro"/>
</dbReference>
<dbReference type="InterPro" id="IPR029063">
    <property type="entry name" value="SAM-dependent_MTases_sf"/>
</dbReference>
<dbReference type="Gene3D" id="3.40.50.150">
    <property type="entry name" value="Vaccinia Virus protein VP39"/>
    <property type="match status" value="1"/>
</dbReference>
<protein>
    <recommendedName>
        <fullName evidence="2">DNA methylase N-4/N-6 domain-containing protein</fullName>
    </recommendedName>
</protein>
<dbReference type="SUPFAM" id="SSF53335">
    <property type="entry name" value="S-adenosyl-L-methionine-dependent methyltransferases"/>
    <property type="match status" value="1"/>
</dbReference>
<sequence length="192" mass="23174">MDIEYWFEMPNKWTFMQKKLRQFILKYIPKNSKVLIPFAGEYRFNKIKNCTHIYNDLNPEINADYNMDAYLLKELFPKCYFDVIIADPPYTHEQVLRKHYGYKIKSISLWRKTAYYLLKPDGIYIELGYNSSGLRKKYAEKIALGICCLGAQHNDILILVQQKTERKELNDDYTLKRSKTKEKHKKIWEYFK</sequence>
<gene>
    <name evidence="1" type="ORF">LCGC14_1267020</name>
</gene>
<accession>A0A0F9L106</accession>
<dbReference type="GO" id="GO:0003676">
    <property type="term" value="F:nucleic acid binding"/>
    <property type="evidence" value="ECO:0007669"/>
    <property type="project" value="InterPro"/>
</dbReference>
<organism evidence="1">
    <name type="scientific">marine sediment metagenome</name>
    <dbReference type="NCBI Taxonomy" id="412755"/>
    <lineage>
        <taxon>unclassified sequences</taxon>
        <taxon>metagenomes</taxon>
        <taxon>ecological metagenomes</taxon>
    </lineage>
</organism>
<dbReference type="EMBL" id="LAZR01007076">
    <property type="protein sequence ID" value="KKM87618.1"/>
    <property type="molecule type" value="Genomic_DNA"/>
</dbReference>
<name>A0A0F9L106_9ZZZZ</name>
<dbReference type="InterPro" id="IPR002052">
    <property type="entry name" value="DNA_methylase_N6_adenine_CS"/>
</dbReference>
<dbReference type="PROSITE" id="PS00092">
    <property type="entry name" value="N6_MTASE"/>
    <property type="match status" value="1"/>
</dbReference>
<evidence type="ECO:0008006" key="2">
    <source>
        <dbReference type="Google" id="ProtNLM"/>
    </source>
</evidence>